<dbReference type="Pfam" id="PF04860">
    <property type="entry name" value="Phage_portal"/>
    <property type="match status" value="1"/>
</dbReference>
<dbReference type="RefSeq" id="WP_133580655.1">
    <property type="nucleotide sequence ID" value="NZ_SNYJ01000008.1"/>
</dbReference>
<sequence length="425" mass="48289">MILDRILNRGTQKRSQTFALNDPHDWFANLFGGRETKSGIKVSKQTAWMHPDVFSCVNVLSDDVAKLPLRVYRKQKGSVEPAPEHPVNRLLYEKPNEYMTPYVFKKLLETHLGFYGNAYAFIKFSEDGSPVELMPMLPNQVHPHLDPSNGRLYYQVTIHNKNMELYPEQVLHFKQLTTDGIIGKSPVEVAAEHVGAQYAATAYNSKLYQNDATPRGILKVPAKLNTDAKNSARDEWIRVNQGENIAIIDAGLEYQSVSMPLEQAQFVESMKYNRSQIAAIYKVPPHKINELDRATFSNIEQQSLDYVKNTLQPKLVNFEQEVAAKLFTDAERRKGYYVKFNVNSELRGDSKSRAEFYEVMLRIGAMSINEIRGLEEQNAIENGDRHLVSLNYTFLDKLEEYQMAKAGSKGGEANGEGNPENNNTD</sequence>
<dbReference type="AlphaFoldDB" id="A0A4R6TZ33"/>
<proteinExistence type="predicted"/>
<dbReference type="InterPro" id="IPR006427">
    <property type="entry name" value="Portal_HK97"/>
</dbReference>
<evidence type="ECO:0000256" key="1">
    <source>
        <dbReference type="SAM" id="MobiDB-lite"/>
    </source>
</evidence>
<dbReference type="Proteomes" id="UP000295632">
    <property type="component" value="Unassembled WGS sequence"/>
</dbReference>
<name>A0A4R6TZ33_9BACI</name>
<evidence type="ECO:0000313" key="3">
    <source>
        <dbReference type="Proteomes" id="UP000295632"/>
    </source>
</evidence>
<protein>
    <submittedName>
        <fullName evidence="2">HK97 family phage portal protein</fullName>
    </submittedName>
</protein>
<dbReference type="EMBL" id="SNYJ01000008">
    <property type="protein sequence ID" value="TDQ39230.1"/>
    <property type="molecule type" value="Genomic_DNA"/>
</dbReference>
<reference evidence="2 3" key="1">
    <citation type="submission" date="2019-03" db="EMBL/GenBank/DDBJ databases">
        <title>Genomic Encyclopedia of Type Strains, Phase IV (KMG-IV): sequencing the most valuable type-strain genomes for metagenomic binning, comparative biology and taxonomic classification.</title>
        <authorList>
            <person name="Goeker M."/>
        </authorList>
    </citation>
    <scope>NUCLEOTIDE SEQUENCE [LARGE SCALE GENOMIC DNA]</scope>
    <source>
        <strain evidence="2 3">DSM 28697</strain>
    </source>
</reference>
<dbReference type="NCBIfam" id="TIGR01537">
    <property type="entry name" value="portal_HK97"/>
    <property type="match status" value="1"/>
</dbReference>
<evidence type="ECO:0000313" key="2">
    <source>
        <dbReference type="EMBL" id="TDQ39230.1"/>
    </source>
</evidence>
<comment type="caution">
    <text evidence="2">The sequence shown here is derived from an EMBL/GenBank/DDBJ whole genome shotgun (WGS) entry which is preliminary data.</text>
</comment>
<feature type="region of interest" description="Disordered" evidence="1">
    <location>
        <begin position="405"/>
        <end position="425"/>
    </location>
</feature>
<organism evidence="2 3">
    <name type="scientific">Aureibacillus halotolerans</name>
    <dbReference type="NCBI Taxonomy" id="1508390"/>
    <lineage>
        <taxon>Bacteria</taxon>
        <taxon>Bacillati</taxon>
        <taxon>Bacillota</taxon>
        <taxon>Bacilli</taxon>
        <taxon>Bacillales</taxon>
        <taxon>Bacillaceae</taxon>
        <taxon>Aureibacillus</taxon>
    </lineage>
</organism>
<dbReference type="InterPro" id="IPR006944">
    <property type="entry name" value="Phage/GTA_portal"/>
</dbReference>
<dbReference type="OrthoDB" id="9765386at2"/>
<accession>A0A4R6TZ33</accession>
<keyword evidence="3" id="KW-1185">Reference proteome</keyword>
<feature type="compositionally biased region" description="Low complexity" evidence="1">
    <location>
        <begin position="415"/>
        <end position="425"/>
    </location>
</feature>
<gene>
    <name evidence="2" type="ORF">EV213_108182</name>
</gene>